<keyword evidence="2" id="KW-1185">Reference proteome</keyword>
<evidence type="ECO:0008006" key="3">
    <source>
        <dbReference type="Google" id="ProtNLM"/>
    </source>
</evidence>
<evidence type="ECO:0000313" key="1">
    <source>
        <dbReference type="EMBL" id="KMQ84871.1"/>
    </source>
</evidence>
<dbReference type="EMBL" id="LBMM01015279">
    <property type="protein sequence ID" value="KMQ84871.1"/>
    <property type="molecule type" value="Genomic_DNA"/>
</dbReference>
<dbReference type="PANTHER" id="PTHR47160">
    <property type="entry name" value="PUTATIVE-RELATED"/>
    <property type="match status" value="1"/>
</dbReference>
<dbReference type="AlphaFoldDB" id="A0A0J7K3V8"/>
<dbReference type="Gene3D" id="2.20.25.240">
    <property type="match status" value="1"/>
</dbReference>
<protein>
    <recommendedName>
        <fullName evidence="3">FLYWCH-type domain-containing protein</fullName>
    </recommendedName>
</protein>
<gene>
    <name evidence="1" type="ORF">RF55_16975</name>
</gene>
<dbReference type="PaxDb" id="67767-A0A0J7K3V8"/>
<reference evidence="1 2" key="1">
    <citation type="submission" date="2015-04" db="EMBL/GenBank/DDBJ databases">
        <title>Lasius niger genome sequencing.</title>
        <authorList>
            <person name="Konorov E.A."/>
            <person name="Nikitin M.A."/>
            <person name="Kirill M.V."/>
            <person name="Chang P."/>
        </authorList>
    </citation>
    <scope>NUCLEOTIDE SEQUENCE [LARGE SCALE GENOMIC DNA]</scope>
    <source>
        <tissue evidence="1">Whole</tissue>
    </source>
</reference>
<organism evidence="1 2">
    <name type="scientific">Lasius niger</name>
    <name type="common">Black garden ant</name>
    <dbReference type="NCBI Taxonomy" id="67767"/>
    <lineage>
        <taxon>Eukaryota</taxon>
        <taxon>Metazoa</taxon>
        <taxon>Ecdysozoa</taxon>
        <taxon>Arthropoda</taxon>
        <taxon>Hexapoda</taxon>
        <taxon>Insecta</taxon>
        <taxon>Pterygota</taxon>
        <taxon>Neoptera</taxon>
        <taxon>Endopterygota</taxon>
        <taxon>Hymenoptera</taxon>
        <taxon>Apocrita</taxon>
        <taxon>Aculeata</taxon>
        <taxon>Formicoidea</taxon>
        <taxon>Formicidae</taxon>
        <taxon>Formicinae</taxon>
        <taxon>Lasius</taxon>
        <taxon>Lasius</taxon>
    </lineage>
</organism>
<name>A0A0J7K3V8_LASNI</name>
<sequence>MEEIEGKSKHSTVYIYEGYTYHIDKRLRDTYRCSIRRTTGCRGLAKVGEDGKVIINPSHDHAPDNARMQKYSLKQEMLRLSRETLQTPKNIFDDVSRRDPEAAALMAFKSIRSQLNRERIKSRPKVPQSIAALAAELNHYTPISHIYKGCVTASDEKKALLFSDDKLLNALELSTEIYCDGTFSVVPRVPSLNQLYTIHIRYMDKVIAAVFVLCEARTTALYEEIWSKALKRKWIHLGLRNSPNIILSMTMTIPLLPEQYFTEAYHILCNTCEEKNPDYEKIREFLTYVEKTWLSKASKVSVYKCPVRTNNAVESFHNVINRKLGGHHPNVWLFLEKLGNVIMDQTIDLKRLHNNEEVRSVRSRKSKERDIKILQAQIDLTSGRLPLQQFLRMFISKLDNYHYEDSSTVQRSEDILEESSATNETDSISCKNIATEKICTSTDILLQPNIKIQRLSEKDIVNEKNRQVLKSIENIDKKSHRSTRQRSKHNFSIRKTNRRATMSVKKTYIPQETHTSIPEKEMQFSIGL</sequence>
<dbReference type="Proteomes" id="UP000036403">
    <property type="component" value="Unassembled WGS sequence"/>
</dbReference>
<accession>A0A0J7K3V8</accession>
<dbReference type="OrthoDB" id="10029846at2759"/>
<dbReference type="STRING" id="67767.A0A0J7K3V8"/>
<dbReference type="PANTHER" id="PTHR47160:SF10">
    <property type="entry name" value="MULE TRANSPOSASE DOMAIN-CONTAINING PROTEIN"/>
    <property type="match status" value="1"/>
</dbReference>
<evidence type="ECO:0000313" key="2">
    <source>
        <dbReference type="Proteomes" id="UP000036403"/>
    </source>
</evidence>
<proteinExistence type="predicted"/>
<comment type="caution">
    <text evidence="1">The sequence shown here is derived from an EMBL/GenBank/DDBJ whole genome shotgun (WGS) entry which is preliminary data.</text>
</comment>